<keyword evidence="4" id="KW-1185">Reference proteome</keyword>
<keyword evidence="2" id="KW-1133">Transmembrane helix</keyword>
<feature type="compositionally biased region" description="Polar residues" evidence="1">
    <location>
        <begin position="65"/>
        <end position="83"/>
    </location>
</feature>
<dbReference type="GeneID" id="85412295"/>
<proteinExistence type="predicted"/>
<evidence type="ECO:0000313" key="4">
    <source>
        <dbReference type="Proteomes" id="UP001227543"/>
    </source>
</evidence>
<reference evidence="3 4" key="1">
    <citation type="submission" date="2016-10" db="EMBL/GenBank/DDBJ databases">
        <title>The genome sequence of Colletotrichum fioriniae PJ7.</title>
        <authorList>
            <person name="Baroncelli R."/>
        </authorList>
    </citation>
    <scope>NUCLEOTIDE SEQUENCE [LARGE SCALE GENOMIC DNA]</scope>
    <source>
        <strain evidence="3 4">Tom-12</strain>
    </source>
</reference>
<name>A0ABQ9QVW7_9PEZI</name>
<accession>A0ABQ9QVW7</accession>
<feature type="transmembrane region" description="Helical" evidence="2">
    <location>
        <begin position="569"/>
        <end position="589"/>
    </location>
</feature>
<evidence type="ECO:0000256" key="2">
    <source>
        <dbReference type="SAM" id="Phobius"/>
    </source>
</evidence>
<feature type="compositionally biased region" description="Polar residues" evidence="1">
    <location>
        <begin position="156"/>
        <end position="171"/>
    </location>
</feature>
<dbReference type="Proteomes" id="UP001227543">
    <property type="component" value="Unassembled WGS sequence"/>
</dbReference>
<comment type="caution">
    <text evidence="3">The sequence shown here is derived from an EMBL/GenBank/DDBJ whole genome shotgun (WGS) entry which is preliminary data.</text>
</comment>
<protein>
    <submittedName>
        <fullName evidence="3">Uncharacterized protein</fullName>
    </submittedName>
</protein>
<organism evidence="3 4">
    <name type="scientific">Colletotrichum tamarilloi</name>
    <dbReference type="NCBI Taxonomy" id="1209934"/>
    <lineage>
        <taxon>Eukaryota</taxon>
        <taxon>Fungi</taxon>
        <taxon>Dikarya</taxon>
        <taxon>Ascomycota</taxon>
        <taxon>Pezizomycotina</taxon>
        <taxon>Sordariomycetes</taxon>
        <taxon>Hypocreomycetidae</taxon>
        <taxon>Glomerellales</taxon>
        <taxon>Glomerellaceae</taxon>
        <taxon>Colletotrichum</taxon>
        <taxon>Colletotrichum acutatum species complex</taxon>
    </lineage>
</organism>
<sequence>MYIIDGQFPVLFLSCSHCTREHSDAYAMASVQPAPLEQVLHQLVNNLAELTRILSGQERSEHAQNKQLVSQNSPETKSDVEMSTQLPLEVETILCATPVAGSGLTEAVVPVEGSTDATRGFHESTTASEPPLEIAPLQCGAPATNPDISTEAVPANVSTDTPPDTSENTATPAPPQLDDSNPPEDVVTVTGAPSEVSGSPVVSELPQPDAIVRLPRDLDEWFVSPLPTGIRMKIFQAAGTSFLMSHPLFGFMTMKLNLEKAGASTSILEEFTEDPLHIGLWEQYVEIAYTQYTYYVRTKFQLVELPALEGKDARALYICVRSRIRSLCQSNFKTIRHGTRELFIPDDRVETPLGKVWYVEIARQVGPGSLTAMLAASVLGGAGGSGIDLLFSIFRRINSVPLAKYSTLRQTRTTVNGKWRDIMSDERRSTVLERRSTVVTTLDEISTGSKHFLEAVSSATQIIRDDELNGVQESWKYVAESISASTKRLQGRVNQQIEDLKVHQESMFNATSLRETNNGMALNRSVYVLTAFTILYTPIGFMATFWALPFLNSPSDGGKPKVPDGFQESFITVPILTYFIAFVSCLYLGSSRFRKISTQIVLGYRAYLFDLFGPVKYIWDVLLKFTEPFRVAIREIHRQRATVSFSPTRARTWTQGITGASGDTNQTQPRTEWV</sequence>
<feature type="compositionally biased region" description="Low complexity" evidence="1">
    <location>
        <begin position="193"/>
        <end position="203"/>
    </location>
</feature>
<feature type="region of interest" description="Disordered" evidence="1">
    <location>
        <begin position="58"/>
        <end position="83"/>
    </location>
</feature>
<feature type="region of interest" description="Disordered" evidence="1">
    <location>
        <begin position="116"/>
        <end position="203"/>
    </location>
</feature>
<keyword evidence="2" id="KW-0472">Membrane</keyword>
<dbReference type="RefSeq" id="XP_060377324.1">
    <property type="nucleotide sequence ID" value="XM_060528057.1"/>
</dbReference>
<evidence type="ECO:0000256" key="1">
    <source>
        <dbReference type="SAM" id="MobiDB-lite"/>
    </source>
</evidence>
<evidence type="ECO:0000313" key="3">
    <source>
        <dbReference type="EMBL" id="KAK1486804.1"/>
    </source>
</evidence>
<gene>
    <name evidence="3" type="ORF">CTAM01_12049</name>
</gene>
<feature type="transmembrane region" description="Helical" evidence="2">
    <location>
        <begin position="526"/>
        <end position="549"/>
    </location>
</feature>
<feature type="transmembrane region" description="Helical" evidence="2">
    <location>
        <begin position="370"/>
        <end position="394"/>
    </location>
</feature>
<keyword evidence="2" id="KW-0812">Transmembrane</keyword>
<dbReference type="EMBL" id="MLFU01000070">
    <property type="protein sequence ID" value="KAK1486804.1"/>
    <property type="molecule type" value="Genomic_DNA"/>
</dbReference>